<dbReference type="AlphaFoldDB" id="A0A8S1HV76"/>
<accession>A0A8S1HV76</accession>
<dbReference type="PROSITE" id="PS50097">
    <property type="entry name" value="BTB"/>
    <property type="match status" value="1"/>
</dbReference>
<keyword evidence="3" id="KW-1185">Reference proteome</keyword>
<sequence>MSDKNPIVTLNVGGQLFNTRLETLGNRGRNELYKIYSGETKPEKDGTYFIDRDPKLFHYILNYMRDGRIIFPKKDLITMQISQEVGALGLEELSKNPEVLPGGAAENIMITIFSNTI</sequence>
<dbReference type="EMBL" id="CAJGYM010000126">
    <property type="protein sequence ID" value="CAD6198431.1"/>
    <property type="molecule type" value="Genomic_DNA"/>
</dbReference>
<dbReference type="PANTHER" id="PTHR11145:SF8">
    <property type="entry name" value="RE57120P"/>
    <property type="match status" value="1"/>
</dbReference>
<proteinExistence type="predicted"/>
<dbReference type="InterPro" id="IPR045068">
    <property type="entry name" value="BACURD1-3"/>
</dbReference>
<dbReference type="Gene3D" id="3.30.710.10">
    <property type="entry name" value="Potassium Channel Kv1.1, Chain A"/>
    <property type="match status" value="1"/>
</dbReference>
<dbReference type="Proteomes" id="UP000835052">
    <property type="component" value="Unassembled WGS sequence"/>
</dbReference>
<dbReference type="PANTHER" id="PTHR11145">
    <property type="entry name" value="BTB/POZ DOMAIN-CONTAINING ADAPTER FOR CUL3-MEDIATED RHOA DEGRADATION PROTEIN FAMILY MEMBER"/>
    <property type="match status" value="1"/>
</dbReference>
<evidence type="ECO:0000313" key="3">
    <source>
        <dbReference type="Proteomes" id="UP000835052"/>
    </source>
</evidence>
<dbReference type="InterPro" id="IPR000210">
    <property type="entry name" value="BTB/POZ_dom"/>
</dbReference>
<dbReference type="GO" id="GO:0051260">
    <property type="term" value="P:protein homooligomerization"/>
    <property type="evidence" value="ECO:0007669"/>
    <property type="project" value="InterPro"/>
</dbReference>
<comment type="caution">
    <text evidence="2">The sequence shown here is derived from an EMBL/GenBank/DDBJ whole genome shotgun (WGS) entry which is preliminary data.</text>
</comment>
<dbReference type="Pfam" id="PF02214">
    <property type="entry name" value="BTB_2"/>
    <property type="match status" value="1"/>
</dbReference>
<name>A0A8S1HV76_9PELO</name>
<evidence type="ECO:0000259" key="1">
    <source>
        <dbReference type="PROSITE" id="PS50097"/>
    </source>
</evidence>
<dbReference type="SUPFAM" id="SSF54695">
    <property type="entry name" value="POZ domain"/>
    <property type="match status" value="1"/>
</dbReference>
<dbReference type="InterPro" id="IPR011333">
    <property type="entry name" value="SKP1/BTB/POZ_sf"/>
</dbReference>
<feature type="domain" description="BTB" evidence="1">
    <location>
        <begin position="8"/>
        <end position="73"/>
    </location>
</feature>
<evidence type="ECO:0000313" key="2">
    <source>
        <dbReference type="EMBL" id="CAD6198431.1"/>
    </source>
</evidence>
<gene>
    <name evidence="2" type="ORF">CAUJ_LOCUS14337</name>
</gene>
<protein>
    <recommendedName>
        <fullName evidence="1">BTB domain-containing protein</fullName>
    </recommendedName>
</protein>
<reference evidence="2" key="1">
    <citation type="submission" date="2020-10" db="EMBL/GenBank/DDBJ databases">
        <authorList>
            <person name="Kikuchi T."/>
        </authorList>
    </citation>
    <scope>NUCLEOTIDE SEQUENCE</scope>
    <source>
        <strain evidence="2">NKZ352</strain>
    </source>
</reference>
<organism evidence="2 3">
    <name type="scientific">Caenorhabditis auriculariae</name>
    <dbReference type="NCBI Taxonomy" id="2777116"/>
    <lineage>
        <taxon>Eukaryota</taxon>
        <taxon>Metazoa</taxon>
        <taxon>Ecdysozoa</taxon>
        <taxon>Nematoda</taxon>
        <taxon>Chromadorea</taxon>
        <taxon>Rhabditida</taxon>
        <taxon>Rhabditina</taxon>
        <taxon>Rhabditomorpha</taxon>
        <taxon>Rhabditoidea</taxon>
        <taxon>Rhabditidae</taxon>
        <taxon>Peloderinae</taxon>
        <taxon>Caenorhabditis</taxon>
    </lineage>
</organism>
<dbReference type="InterPro" id="IPR003131">
    <property type="entry name" value="T1-type_BTB"/>
</dbReference>
<dbReference type="OrthoDB" id="2414723at2759"/>
<dbReference type="CDD" id="cd18316">
    <property type="entry name" value="BTB_POZ_KCTD-like"/>
    <property type="match status" value="1"/>
</dbReference>